<evidence type="ECO:0000256" key="2">
    <source>
        <dbReference type="ARBA" id="ARBA00023125"/>
    </source>
</evidence>
<feature type="region of interest" description="Disordered" evidence="5">
    <location>
        <begin position="88"/>
        <end position="120"/>
    </location>
</feature>
<accession>A0A1J7GE60</accession>
<evidence type="ECO:0000256" key="3">
    <source>
        <dbReference type="ARBA" id="ARBA00023242"/>
    </source>
</evidence>
<keyword evidence="2" id="KW-0238">DNA-binding</keyword>
<dbReference type="EMBL" id="CM007378">
    <property type="protein sequence ID" value="OIV92673.1"/>
    <property type="molecule type" value="Genomic_DNA"/>
</dbReference>
<keyword evidence="8" id="KW-1185">Reference proteome</keyword>
<dbReference type="InterPro" id="IPR004827">
    <property type="entry name" value="bZIP"/>
</dbReference>
<dbReference type="AlphaFoldDB" id="A0A1J7GE60"/>
<dbReference type="STRING" id="3871.A0A1J7GE60"/>
<dbReference type="PROSITE" id="PS50217">
    <property type="entry name" value="BZIP"/>
    <property type="match status" value="1"/>
</dbReference>
<feature type="compositionally biased region" description="Polar residues" evidence="5">
    <location>
        <begin position="88"/>
        <end position="97"/>
    </location>
</feature>
<organism evidence="7 8">
    <name type="scientific">Lupinus angustifolius</name>
    <name type="common">Narrow-leaved blue lupine</name>
    <dbReference type="NCBI Taxonomy" id="3871"/>
    <lineage>
        <taxon>Eukaryota</taxon>
        <taxon>Viridiplantae</taxon>
        <taxon>Streptophyta</taxon>
        <taxon>Embryophyta</taxon>
        <taxon>Tracheophyta</taxon>
        <taxon>Spermatophyta</taxon>
        <taxon>Magnoliopsida</taxon>
        <taxon>eudicotyledons</taxon>
        <taxon>Gunneridae</taxon>
        <taxon>Pentapetalae</taxon>
        <taxon>rosids</taxon>
        <taxon>fabids</taxon>
        <taxon>Fabales</taxon>
        <taxon>Fabaceae</taxon>
        <taxon>Papilionoideae</taxon>
        <taxon>50 kb inversion clade</taxon>
        <taxon>genistoids sensu lato</taxon>
        <taxon>core genistoids</taxon>
        <taxon>Genisteae</taxon>
        <taxon>Lupinus</taxon>
    </lineage>
</organism>
<dbReference type="InterPro" id="IPR043452">
    <property type="entry name" value="BZIP46-like"/>
</dbReference>
<evidence type="ECO:0000313" key="8">
    <source>
        <dbReference type="Proteomes" id="UP000188354"/>
    </source>
</evidence>
<gene>
    <name evidence="7" type="ORF">TanjilG_18024</name>
</gene>
<dbReference type="OMA" id="MWTIFSM"/>
<dbReference type="GO" id="GO:0003677">
    <property type="term" value="F:DNA binding"/>
    <property type="evidence" value="ECO:0007669"/>
    <property type="project" value="UniProtKB-KW"/>
</dbReference>
<dbReference type="GO" id="GO:0005634">
    <property type="term" value="C:nucleus"/>
    <property type="evidence" value="ECO:0007669"/>
    <property type="project" value="UniProtKB-SubCell"/>
</dbReference>
<sequence>MEEVWKDINLASLNEQNTRSSMSKSSTFGGVIFQDFLSIDPSTNTCSNTRSLYSPTPPTPVTALSLSCSRPEFHFDSSLRSSKESHLLHTQNPNTNPKLPCFPTTTTTATTTTTTTTPFESKRFSELPDFNPGERRNKRMIKNRESAARSRARKQANAYTKELQLKVDLLQEENERLKRQQQQLYEAAASQQKKKNTLYRTSTAPF</sequence>
<evidence type="ECO:0000313" key="7">
    <source>
        <dbReference type="EMBL" id="OIV92673.1"/>
    </source>
</evidence>
<feature type="domain" description="BZIP" evidence="6">
    <location>
        <begin position="133"/>
        <end position="184"/>
    </location>
</feature>
<dbReference type="Gramene" id="OIV92673">
    <property type="protein sequence ID" value="OIV92673"/>
    <property type="gene ID" value="TanjilG_18024"/>
</dbReference>
<dbReference type="InterPro" id="IPR046347">
    <property type="entry name" value="bZIP_sf"/>
</dbReference>
<evidence type="ECO:0000259" key="6">
    <source>
        <dbReference type="PROSITE" id="PS50217"/>
    </source>
</evidence>
<dbReference type="SMART" id="SM00338">
    <property type="entry name" value="BRLZ"/>
    <property type="match status" value="1"/>
</dbReference>
<dbReference type="CDD" id="cd14707">
    <property type="entry name" value="bZIP_plant_BZIP46"/>
    <property type="match status" value="1"/>
</dbReference>
<dbReference type="PANTHER" id="PTHR22952">
    <property type="entry name" value="CAMP-RESPONSE ELEMENT BINDING PROTEIN-RELATED"/>
    <property type="match status" value="1"/>
</dbReference>
<evidence type="ECO:0000256" key="4">
    <source>
        <dbReference type="SAM" id="Coils"/>
    </source>
</evidence>
<protein>
    <recommendedName>
        <fullName evidence="6">BZIP domain-containing protein</fullName>
    </recommendedName>
</protein>
<keyword evidence="4" id="KW-0175">Coiled coil</keyword>
<evidence type="ECO:0000256" key="5">
    <source>
        <dbReference type="SAM" id="MobiDB-lite"/>
    </source>
</evidence>
<dbReference type="Proteomes" id="UP000188354">
    <property type="component" value="Chromosome LG18"/>
</dbReference>
<dbReference type="GO" id="GO:0003700">
    <property type="term" value="F:DNA-binding transcription factor activity"/>
    <property type="evidence" value="ECO:0007669"/>
    <property type="project" value="InterPro"/>
</dbReference>
<evidence type="ECO:0000256" key="1">
    <source>
        <dbReference type="ARBA" id="ARBA00004123"/>
    </source>
</evidence>
<dbReference type="SUPFAM" id="SSF57959">
    <property type="entry name" value="Leucine zipper domain"/>
    <property type="match status" value="1"/>
</dbReference>
<feature type="coiled-coil region" evidence="4">
    <location>
        <begin position="153"/>
        <end position="194"/>
    </location>
</feature>
<comment type="subcellular location">
    <subcellularLocation>
        <location evidence="1">Nucleus</location>
    </subcellularLocation>
</comment>
<keyword evidence="3" id="KW-0539">Nucleus</keyword>
<dbReference type="PROSITE" id="PS00036">
    <property type="entry name" value="BZIP_BASIC"/>
    <property type="match status" value="1"/>
</dbReference>
<reference evidence="7 8" key="1">
    <citation type="journal article" date="2017" name="Plant Biotechnol. J.">
        <title>A comprehensive draft genome sequence for lupin (Lupinus angustifolius), an emerging health food: insights into plant-microbe interactions and legume evolution.</title>
        <authorList>
            <person name="Hane J.K."/>
            <person name="Ming Y."/>
            <person name="Kamphuis L.G."/>
            <person name="Nelson M.N."/>
            <person name="Garg G."/>
            <person name="Atkins C.A."/>
            <person name="Bayer P.E."/>
            <person name="Bravo A."/>
            <person name="Bringans S."/>
            <person name="Cannon S."/>
            <person name="Edwards D."/>
            <person name="Foley R."/>
            <person name="Gao L.L."/>
            <person name="Harrison M.J."/>
            <person name="Huang W."/>
            <person name="Hurgobin B."/>
            <person name="Li S."/>
            <person name="Liu C.W."/>
            <person name="McGrath A."/>
            <person name="Morahan G."/>
            <person name="Murray J."/>
            <person name="Weller J."/>
            <person name="Jian J."/>
            <person name="Singh K.B."/>
        </authorList>
    </citation>
    <scope>NUCLEOTIDE SEQUENCE [LARGE SCALE GENOMIC DNA]</scope>
    <source>
        <strain evidence="8">cv. Tanjil</strain>
        <tissue evidence="7">Whole plant</tissue>
    </source>
</reference>
<dbReference type="Pfam" id="PF00170">
    <property type="entry name" value="bZIP_1"/>
    <property type="match status" value="1"/>
</dbReference>
<feature type="compositionally biased region" description="Low complexity" evidence="5">
    <location>
        <begin position="104"/>
        <end position="117"/>
    </location>
</feature>
<dbReference type="GO" id="GO:0045893">
    <property type="term" value="P:positive regulation of DNA-templated transcription"/>
    <property type="evidence" value="ECO:0007669"/>
    <property type="project" value="InterPro"/>
</dbReference>
<name>A0A1J7GE60_LUPAN</name>
<dbReference type="Gene3D" id="1.20.5.170">
    <property type="match status" value="1"/>
</dbReference>
<dbReference type="PANTHER" id="PTHR22952:SF433">
    <property type="entry name" value="PROTEIN FD"/>
    <property type="match status" value="1"/>
</dbReference>
<proteinExistence type="predicted"/>